<dbReference type="Proteomes" id="UP000053342">
    <property type="component" value="Unassembled WGS sequence"/>
</dbReference>
<gene>
    <name evidence="9" type="ORF">PV06_09984</name>
</gene>
<dbReference type="HOGENOM" id="CLU_011409_6_0_1"/>
<sequence length="535" mass="59977">MDVVQKTKRLRVQSSRSRSGCKTCRLRHVKCDESIPSCRKCVRANRTCRYQDGITDAPTTKYVVYTLPENLGLCAAIPPRERRALWHFQHRTAQQIEGSFGYGFWSTIVPRLVQDDAIIRQAVLALSAFHEHYLDHDVACPCLSDNALRWYQKARQQVIDLDSPDNFFDSILCACIIFCTCDALLGNFELANQHAVSGMKMIAGWRASTATSSYASVFQSAEKNLGNLFRTLQAQIIEANLDAIEVECPEVVEQMEDIPDHFDGAAEAFPHLQTLSTQVFSLFQDAEAYYKHNTWVPSRVSPPLQPSYNAICAKYDAWKMAMSNCIDPAKGTDRGSQAAYLLLDILASSLEINLHVFVHGEPAYDDFRETNHAILNLVEEFLTIQSSIDTGLKPPTTHDQHKQSSFGANHSSFTSSPEVVPLLFEIATRTNDGGLRQRALQVLRSSSRRESTWDCRVAASLAEKIVRLKQQGAEQAGKYGTDCKFLITDIMLLSEQKCMVQYGFKRVRSGSFNSFWLENICPGQGSLSSQILSIT</sequence>
<dbReference type="Pfam" id="PF00172">
    <property type="entry name" value="Zn_clus"/>
    <property type="match status" value="1"/>
</dbReference>
<keyword evidence="1" id="KW-0479">Metal-binding</keyword>
<dbReference type="VEuPathDB" id="FungiDB:PV06_09984"/>
<evidence type="ECO:0000256" key="4">
    <source>
        <dbReference type="ARBA" id="ARBA00023125"/>
    </source>
</evidence>
<feature type="compositionally biased region" description="Polar residues" evidence="7">
    <location>
        <begin position="403"/>
        <end position="413"/>
    </location>
</feature>
<dbReference type="GO" id="GO:0000981">
    <property type="term" value="F:DNA-binding transcription factor activity, RNA polymerase II-specific"/>
    <property type="evidence" value="ECO:0007669"/>
    <property type="project" value="InterPro"/>
</dbReference>
<dbReference type="EMBL" id="KN847342">
    <property type="protein sequence ID" value="KIW38008.1"/>
    <property type="molecule type" value="Genomic_DNA"/>
</dbReference>
<evidence type="ECO:0000259" key="8">
    <source>
        <dbReference type="PROSITE" id="PS50048"/>
    </source>
</evidence>
<evidence type="ECO:0000256" key="7">
    <source>
        <dbReference type="SAM" id="MobiDB-lite"/>
    </source>
</evidence>
<name>A0A0D2D467_9EURO</name>
<evidence type="ECO:0000313" key="10">
    <source>
        <dbReference type="Proteomes" id="UP000053342"/>
    </source>
</evidence>
<dbReference type="InterPro" id="IPR001138">
    <property type="entry name" value="Zn2Cys6_DnaBD"/>
</dbReference>
<proteinExistence type="predicted"/>
<dbReference type="GO" id="GO:0008270">
    <property type="term" value="F:zinc ion binding"/>
    <property type="evidence" value="ECO:0007669"/>
    <property type="project" value="InterPro"/>
</dbReference>
<dbReference type="PANTHER" id="PTHR36206">
    <property type="entry name" value="ASPERCRYPTIN BIOSYNTHESIS CLUSTER-SPECIFIC TRANSCRIPTION REGULATOR ATNN-RELATED"/>
    <property type="match status" value="1"/>
</dbReference>
<dbReference type="SMART" id="SM00066">
    <property type="entry name" value="GAL4"/>
    <property type="match status" value="1"/>
</dbReference>
<accession>A0A0D2D467</accession>
<feature type="region of interest" description="Disordered" evidence="7">
    <location>
        <begin position="392"/>
        <end position="413"/>
    </location>
</feature>
<protein>
    <recommendedName>
        <fullName evidence="8">Zn(2)-C6 fungal-type domain-containing protein</fullName>
    </recommendedName>
</protein>
<dbReference type="AlphaFoldDB" id="A0A0D2D467"/>
<evidence type="ECO:0000256" key="6">
    <source>
        <dbReference type="ARBA" id="ARBA00023242"/>
    </source>
</evidence>
<dbReference type="InterPro" id="IPR052360">
    <property type="entry name" value="Transcr_Regulatory_Proteins"/>
</dbReference>
<organism evidence="9 10">
    <name type="scientific">Exophiala oligosperma</name>
    <dbReference type="NCBI Taxonomy" id="215243"/>
    <lineage>
        <taxon>Eukaryota</taxon>
        <taxon>Fungi</taxon>
        <taxon>Dikarya</taxon>
        <taxon>Ascomycota</taxon>
        <taxon>Pezizomycotina</taxon>
        <taxon>Eurotiomycetes</taxon>
        <taxon>Chaetothyriomycetidae</taxon>
        <taxon>Chaetothyriales</taxon>
        <taxon>Herpotrichiellaceae</taxon>
        <taxon>Exophiala</taxon>
    </lineage>
</organism>
<keyword evidence="10" id="KW-1185">Reference proteome</keyword>
<dbReference type="SUPFAM" id="SSF57701">
    <property type="entry name" value="Zn2/Cys6 DNA-binding domain"/>
    <property type="match status" value="1"/>
</dbReference>
<evidence type="ECO:0000313" key="9">
    <source>
        <dbReference type="EMBL" id="KIW38008.1"/>
    </source>
</evidence>
<dbReference type="GeneID" id="27362058"/>
<keyword evidence="3" id="KW-0805">Transcription regulation</keyword>
<evidence type="ECO:0000256" key="3">
    <source>
        <dbReference type="ARBA" id="ARBA00023015"/>
    </source>
</evidence>
<evidence type="ECO:0000256" key="2">
    <source>
        <dbReference type="ARBA" id="ARBA00022833"/>
    </source>
</evidence>
<dbReference type="RefSeq" id="XP_016258224.1">
    <property type="nucleotide sequence ID" value="XM_016411470.1"/>
</dbReference>
<evidence type="ECO:0000256" key="1">
    <source>
        <dbReference type="ARBA" id="ARBA00022723"/>
    </source>
</evidence>
<dbReference type="PANTHER" id="PTHR36206:SF12">
    <property type="entry name" value="ASPERCRYPTIN BIOSYNTHESIS CLUSTER-SPECIFIC TRANSCRIPTION REGULATOR ATNN-RELATED"/>
    <property type="match status" value="1"/>
</dbReference>
<dbReference type="PROSITE" id="PS50048">
    <property type="entry name" value="ZN2_CY6_FUNGAL_2"/>
    <property type="match status" value="1"/>
</dbReference>
<dbReference type="CDD" id="cd00067">
    <property type="entry name" value="GAL4"/>
    <property type="match status" value="1"/>
</dbReference>
<dbReference type="GO" id="GO:0003677">
    <property type="term" value="F:DNA binding"/>
    <property type="evidence" value="ECO:0007669"/>
    <property type="project" value="UniProtKB-KW"/>
</dbReference>
<dbReference type="Gene3D" id="4.10.240.10">
    <property type="entry name" value="Zn(2)-C6 fungal-type DNA-binding domain"/>
    <property type="match status" value="1"/>
</dbReference>
<dbReference type="PROSITE" id="PS00463">
    <property type="entry name" value="ZN2_CY6_FUNGAL_1"/>
    <property type="match status" value="1"/>
</dbReference>
<dbReference type="InterPro" id="IPR036864">
    <property type="entry name" value="Zn2-C6_fun-type_DNA-bd_sf"/>
</dbReference>
<reference evidence="9 10" key="1">
    <citation type="submission" date="2015-01" db="EMBL/GenBank/DDBJ databases">
        <title>The Genome Sequence of Exophiala oligosperma CBS72588.</title>
        <authorList>
            <consortium name="The Broad Institute Genomics Platform"/>
            <person name="Cuomo C."/>
            <person name="de Hoog S."/>
            <person name="Gorbushina A."/>
            <person name="Stielow B."/>
            <person name="Teixiera M."/>
            <person name="Abouelleil A."/>
            <person name="Chapman S.B."/>
            <person name="Priest M."/>
            <person name="Young S.K."/>
            <person name="Wortman J."/>
            <person name="Nusbaum C."/>
            <person name="Birren B."/>
        </authorList>
    </citation>
    <scope>NUCLEOTIDE SEQUENCE [LARGE SCALE GENOMIC DNA]</scope>
    <source>
        <strain evidence="9 10">CBS 72588</strain>
    </source>
</reference>
<keyword evidence="5" id="KW-0804">Transcription</keyword>
<evidence type="ECO:0000256" key="5">
    <source>
        <dbReference type="ARBA" id="ARBA00023163"/>
    </source>
</evidence>
<keyword evidence="2" id="KW-0862">Zinc</keyword>
<dbReference type="OrthoDB" id="2593732at2759"/>
<feature type="domain" description="Zn(2)-C6 fungal-type" evidence="8">
    <location>
        <begin position="20"/>
        <end position="50"/>
    </location>
</feature>
<keyword evidence="4" id="KW-0238">DNA-binding</keyword>
<keyword evidence="6" id="KW-0539">Nucleus</keyword>